<dbReference type="GO" id="GO:0016887">
    <property type="term" value="F:ATP hydrolysis activity"/>
    <property type="evidence" value="ECO:0007669"/>
    <property type="project" value="InterPro"/>
</dbReference>
<keyword evidence="8" id="KW-0597">Phosphoprotein</keyword>
<feature type="domain" description="Cation-transporting P-type ATPase N-terminal" evidence="19">
    <location>
        <begin position="27"/>
        <end position="100"/>
    </location>
</feature>
<evidence type="ECO:0000256" key="15">
    <source>
        <dbReference type="ARBA" id="ARBA00023136"/>
    </source>
</evidence>
<dbReference type="InterPro" id="IPR006068">
    <property type="entry name" value="ATPase_P-typ_cation-transptr_C"/>
</dbReference>
<feature type="transmembrane region" description="Helical" evidence="18">
    <location>
        <begin position="833"/>
        <end position="851"/>
    </location>
</feature>
<evidence type="ECO:0000256" key="11">
    <source>
        <dbReference type="ARBA" id="ARBA00022840"/>
    </source>
</evidence>
<evidence type="ECO:0000256" key="6">
    <source>
        <dbReference type="ARBA" id="ARBA00022475"/>
    </source>
</evidence>
<dbReference type="SMART" id="SM00831">
    <property type="entry name" value="Cation_ATPase_N"/>
    <property type="match status" value="1"/>
</dbReference>
<dbReference type="PATRIC" id="fig|46429.4.peg.2794"/>
<evidence type="ECO:0000256" key="16">
    <source>
        <dbReference type="ARBA" id="ARBA00029806"/>
    </source>
</evidence>
<dbReference type="NCBIfam" id="TIGR01494">
    <property type="entry name" value="ATPase_P-type"/>
    <property type="match status" value="2"/>
</dbReference>
<dbReference type="eggNOG" id="COG0474">
    <property type="taxonomic scope" value="Bacteria"/>
</dbReference>
<feature type="transmembrane region" description="Helical" evidence="18">
    <location>
        <begin position="737"/>
        <end position="760"/>
    </location>
</feature>
<evidence type="ECO:0000256" key="2">
    <source>
        <dbReference type="ARBA" id="ARBA00004429"/>
    </source>
</evidence>
<comment type="catalytic activity">
    <reaction evidence="17">
        <text>Mg(2+)(out) + ATP + H2O = Mg(2+)(in) + ADP + phosphate + H(+)</text>
        <dbReference type="Rhea" id="RHEA:10260"/>
        <dbReference type="ChEBI" id="CHEBI:15377"/>
        <dbReference type="ChEBI" id="CHEBI:15378"/>
        <dbReference type="ChEBI" id="CHEBI:18420"/>
        <dbReference type="ChEBI" id="CHEBI:30616"/>
        <dbReference type="ChEBI" id="CHEBI:43474"/>
        <dbReference type="ChEBI" id="CHEBI:456216"/>
        <dbReference type="EC" id="7.2.2.14"/>
    </reaction>
</comment>
<dbReference type="InterPro" id="IPR006415">
    <property type="entry name" value="P-type_ATPase_IIIB"/>
</dbReference>
<dbReference type="GO" id="GO:0005886">
    <property type="term" value="C:plasma membrane"/>
    <property type="evidence" value="ECO:0007669"/>
    <property type="project" value="UniProtKB-SubCell"/>
</dbReference>
<dbReference type="OrthoDB" id="391538at2"/>
<protein>
    <recommendedName>
        <fullName evidence="5">Magnesium-transporting ATPase, P-type 1</fullName>
        <ecNumber evidence="4">7.2.2.14</ecNumber>
    </recommendedName>
    <alternativeName>
        <fullName evidence="16">Mg(2+) transport ATPase, P-type 1</fullName>
    </alternativeName>
</protein>
<dbReference type="InterPro" id="IPR044492">
    <property type="entry name" value="P_typ_ATPase_HD_dom"/>
</dbReference>
<evidence type="ECO:0000313" key="20">
    <source>
        <dbReference type="EMBL" id="KEQ52911.1"/>
    </source>
</evidence>
<comment type="similarity">
    <text evidence="3">Belongs to the cation transport ATPase (P-type) (TC 3.A.3) family. Type IIIB subfamily.</text>
</comment>
<comment type="function">
    <text evidence="1">Mediates magnesium influx to the cytosol.</text>
</comment>
<keyword evidence="10" id="KW-0547">Nucleotide-binding</keyword>
<evidence type="ECO:0000259" key="19">
    <source>
        <dbReference type="SMART" id="SM00831"/>
    </source>
</evidence>
<dbReference type="InterPro" id="IPR023214">
    <property type="entry name" value="HAD_sf"/>
</dbReference>
<comment type="subcellular location">
    <subcellularLocation>
        <location evidence="2">Cell inner membrane</location>
        <topology evidence="2">Multi-pass membrane protein</topology>
    </subcellularLocation>
</comment>
<keyword evidence="11" id="KW-0067">ATP-binding</keyword>
<evidence type="ECO:0000256" key="14">
    <source>
        <dbReference type="ARBA" id="ARBA00022989"/>
    </source>
</evidence>
<evidence type="ECO:0000256" key="13">
    <source>
        <dbReference type="ARBA" id="ARBA00022967"/>
    </source>
</evidence>
<evidence type="ECO:0000256" key="5">
    <source>
        <dbReference type="ARBA" id="ARBA00013555"/>
    </source>
</evidence>
<dbReference type="EMBL" id="JFHR01000032">
    <property type="protein sequence ID" value="KEQ52911.1"/>
    <property type="molecule type" value="Genomic_DNA"/>
</dbReference>
<keyword evidence="15 18" id="KW-0472">Membrane</keyword>
<gene>
    <name evidence="20" type="ORF">BV95_02822</name>
</gene>
<keyword evidence="14 18" id="KW-1133">Transmembrane helix</keyword>
<sequence length="857" mass="91424">MDFSISLPLQHEPLTAANNQGTELSDEYWRLPVGQTLAALDTSADGLSSAEAARRLEAAGPNILFQKARRRLIADLARRLGNPLVLMLLAAAAVAGVTGDMVSFLLIVAMILLSTILDTVQERRAEATAAALREAIALTARVQRDGAVATLPVRDVVPGDVVMLAAGDLVPADGLVLSANAAQVNQAALTGEPFPVEKSPVIDPGAALAEAPNLLLHGSSMIGGSATMLVVQTGDRTHFGGIARSLGDEQPPTAFERGIHRLGMLIVRMTIFLVLFVILAHLALGRPPVESFLFAMALAVGLTPELLPMIMTIGLARGAQRMAAAKVVVKRLSAIHDLGEMDILCTDKTGTLTEARIMMTGHPGIDGVDSEHVFELAAVNARFESGLRSPLDDALLAHTGHHPLTGWQKLDERPFDFERRRVSVLAEREGDRIEIVKGAPETILDLCDQARAPDGTIMPLDATLKASLIKLHDDNAAQGLRLLGIAWKAAPRRDSIETDDDEHLIFAGFCLFLDPPKASSAAAIARLESAGVRTKVISGDSAAAVRHLMAALGKPDAKLLTGEEIAALDDEALAVRVADTGLFARITPDQKFRIVRALQARGHIVGFLGDGINDAPAIRAADVGLSVDGATDVAREAADMILLAPDLAVLADGVAEGRRTYANILKYIRMGTSSNFGNMLTMALASLFLPFLPLTPVQILLNNMLYDLSQTGIPFDRAEGSDLAAPRGWDMRGLVRFTLIMGPLSSLFDIATFAALIALFHVDVPIFRTVWFIESMATQILVVFIIRTSAPLWRQRPHRLLVISASLCLGAAITLPFLPFAPTLGFSAPPPGILMVTAALVAVYLLCAEALKRVAMR</sequence>
<dbReference type="NCBIfam" id="TIGR01524">
    <property type="entry name" value="ATPase-IIIB_Mg"/>
    <property type="match status" value="1"/>
</dbReference>
<dbReference type="Pfam" id="PF13246">
    <property type="entry name" value="Cation_ATPase"/>
    <property type="match status" value="1"/>
</dbReference>
<evidence type="ECO:0000256" key="9">
    <source>
        <dbReference type="ARBA" id="ARBA00022692"/>
    </source>
</evidence>
<dbReference type="GO" id="GO:0005524">
    <property type="term" value="F:ATP binding"/>
    <property type="evidence" value="ECO:0007669"/>
    <property type="project" value="UniProtKB-KW"/>
</dbReference>
<proteinExistence type="inferred from homology"/>
<dbReference type="Gene3D" id="3.40.50.1000">
    <property type="entry name" value="HAD superfamily/HAD-like"/>
    <property type="match status" value="1"/>
</dbReference>
<dbReference type="InterPro" id="IPR023299">
    <property type="entry name" value="ATPase_P-typ_cyto_dom_N"/>
</dbReference>
<keyword evidence="13" id="KW-1278">Translocase</keyword>
<evidence type="ECO:0000256" key="3">
    <source>
        <dbReference type="ARBA" id="ARBA00008746"/>
    </source>
</evidence>
<name>A0A081RCI8_SPHCR</name>
<dbReference type="SFLD" id="SFLDS00003">
    <property type="entry name" value="Haloacid_Dehalogenase"/>
    <property type="match status" value="1"/>
</dbReference>
<dbReference type="PROSITE" id="PS00154">
    <property type="entry name" value="ATPASE_E1_E2"/>
    <property type="match status" value="1"/>
</dbReference>
<dbReference type="SUPFAM" id="SSF56784">
    <property type="entry name" value="HAD-like"/>
    <property type="match status" value="1"/>
</dbReference>
<feature type="transmembrane region" description="Helical" evidence="18">
    <location>
        <begin position="766"/>
        <end position="788"/>
    </location>
</feature>
<organism evidence="20 21">
    <name type="scientific">Sphingobium chlorophenolicum</name>
    <dbReference type="NCBI Taxonomy" id="46429"/>
    <lineage>
        <taxon>Bacteria</taxon>
        <taxon>Pseudomonadati</taxon>
        <taxon>Pseudomonadota</taxon>
        <taxon>Alphaproteobacteria</taxon>
        <taxon>Sphingomonadales</taxon>
        <taxon>Sphingomonadaceae</taxon>
        <taxon>Sphingobium</taxon>
    </lineage>
</organism>
<dbReference type="Gene3D" id="3.40.1110.10">
    <property type="entry name" value="Calcium-transporting ATPase, cytoplasmic domain N"/>
    <property type="match status" value="1"/>
</dbReference>
<dbReference type="GO" id="GO:0015444">
    <property type="term" value="F:P-type magnesium transporter activity"/>
    <property type="evidence" value="ECO:0007669"/>
    <property type="project" value="UniProtKB-EC"/>
</dbReference>
<evidence type="ECO:0000256" key="1">
    <source>
        <dbReference type="ARBA" id="ARBA00003954"/>
    </source>
</evidence>
<dbReference type="Pfam" id="PF00690">
    <property type="entry name" value="Cation_ATPase_N"/>
    <property type="match status" value="1"/>
</dbReference>
<dbReference type="InterPro" id="IPR008250">
    <property type="entry name" value="ATPase_P-typ_transduc_dom_A_sf"/>
</dbReference>
<feature type="transmembrane region" description="Helical" evidence="18">
    <location>
        <begin position="101"/>
        <end position="120"/>
    </location>
</feature>
<dbReference type="Proteomes" id="UP000028411">
    <property type="component" value="Unassembled WGS sequence"/>
</dbReference>
<keyword evidence="6" id="KW-1003">Cell membrane</keyword>
<feature type="transmembrane region" description="Helical" evidence="18">
    <location>
        <begin position="800"/>
        <end position="821"/>
    </location>
</feature>
<dbReference type="PANTHER" id="PTHR42861">
    <property type="entry name" value="CALCIUM-TRANSPORTING ATPASE"/>
    <property type="match status" value="1"/>
</dbReference>
<dbReference type="SFLD" id="SFLDF00027">
    <property type="entry name" value="p-type_atpase"/>
    <property type="match status" value="1"/>
</dbReference>
<evidence type="ECO:0000313" key="21">
    <source>
        <dbReference type="Proteomes" id="UP000028411"/>
    </source>
</evidence>
<dbReference type="InterPro" id="IPR059000">
    <property type="entry name" value="ATPase_P-type_domA"/>
</dbReference>
<dbReference type="EC" id="7.2.2.14" evidence="4"/>
<keyword evidence="9 18" id="KW-0812">Transmembrane</keyword>
<feature type="transmembrane region" description="Helical" evidence="18">
    <location>
        <begin position="291"/>
        <end position="316"/>
    </location>
</feature>
<dbReference type="InterPro" id="IPR018303">
    <property type="entry name" value="ATPase_P-typ_P_site"/>
</dbReference>
<accession>A0A081RCI8</accession>
<dbReference type="PRINTS" id="PR01836">
    <property type="entry name" value="MGATPASE"/>
</dbReference>
<evidence type="ECO:0000256" key="18">
    <source>
        <dbReference type="SAM" id="Phobius"/>
    </source>
</evidence>
<dbReference type="Gene3D" id="2.70.150.10">
    <property type="entry name" value="Calcium-transporting ATPase, cytoplasmic transduction domain A"/>
    <property type="match status" value="1"/>
</dbReference>
<evidence type="ECO:0000256" key="7">
    <source>
        <dbReference type="ARBA" id="ARBA00022519"/>
    </source>
</evidence>
<keyword evidence="12" id="KW-0460">Magnesium</keyword>
<dbReference type="InterPro" id="IPR023298">
    <property type="entry name" value="ATPase_P-typ_TM_dom_sf"/>
</dbReference>
<evidence type="ECO:0000256" key="4">
    <source>
        <dbReference type="ARBA" id="ARBA00012786"/>
    </source>
</evidence>
<dbReference type="InterPro" id="IPR004014">
    <property type="entry name" value="ATPase_P-typ_cation-transptr_N"/>
</dbReference>
<dbReference type="InterPro" id="IPR001757">
    <property type="entry name" value="P_typ_ATPase"/>
</dbReference>
<evidence type="ECO:0000256" key="10">
    <source>
        <dbReference type="ARBA" id="ARBA00022741"/>
    </source>
</evidence>
<dbReference type="Pfam" id="PF00689">
    <property type="entry name" value="Cation_ATPase_C"/>
    <property type="match status" value="1"/>
</dbReference>
<reference evidence="20 21" key="1">
    <citation type="submission" date="2014-02" db="EMBL/GenBank/DDBJ databases">
        <title>Whole genome sequence of Sphingobium chlorophenolicum NBRC 16172.</title>
        <authorList>
            <person name="Gan H.M."/>
            <person name="Gan H.Y."/>
            <person name="Chew T.H."/>
            <person name="Savka M.A."/>
        </authorList>
    </citation>
    <scope>NUCLEOTIDE SEQUENCE [LARGE SCALE GENOMIC DNA]</scope>
    <source>
        <strain evidence="20 21">NBRC 16172</strain>
    </source>
</reference>
<comment type="caution">
    <text evidence="20">The sequence shown here is derived from an EMBL/GenBank/DDBJ whole genome shotgun (WGS) entry which is preliminary data.</text>
</comment>
<dbReference type="Pfam" id="PF00122">
    <property type="entry name" value="E1-E2_ATPase"/>
    <property type="match status" value="1"/>
</dbReference>
<dbReference type="RefSeq" id="WP_081873382.1">
    <property type="nucleotide sequence ID" value="NZ_JFHR01000032.1"/>
</dbReference>
<dbReference type="SUPFAM" id="SSF81653">
    <property type="entry name" value="Calcium ATPase, transduction domain A"/>
    <property type="match status" value="1"/>
</dbReference>
<evidence type="ECO:0000256" key="12">
    <source>
        <dbReference type="ARBA" id="ARBA00022842"/>
    </source>
</evidence>
<dbReference type="Gene3D" id="1.20.1110.10">
    <property type="entry name" value="Calcium-transporting ATPase, transmembrane domain"/>
    <property type="match status" value="1"/>
</dbReference>
<evidence type="ECO:0000256" key="8">
    <source>
        <dbReference type="ARBA" id="ARBA00022553"/>
    </source>
</evidence>
<dbReference type="SFLD" id="SFLDG00002">
    <property type="entry name" value="C1.7:_P-type_atpase_like"/>
    <property type="match status" value="1"/>
</dbReference>
<keyword evidence="7" id="KW-0997">Cell inner membrane</keyword>
<dbReference type="SUPFAM" id="SSF81665">
    <property type="entry name" value="Calcium ATPase, transmembrane domain M"/>
    <property type="match status" value="1"/>
</dbReference>
<evidence type="ECO:0000256" key="17">
    <source>
        <dbReference type="ARBA" id="ARBA00047295"/>
    </source>
</evidence>
<dbReference type="InterPro" id="IPR036412">
    <property type="entry name" value="HAD-like_sf"/>
</dbReference>
<feature type="transmembrane region" description="Helical" evidence="18">
    <location>
        <begin position="265"/>
        <end position="285"/>
    </location>
</feature>
<dbReference type="AlphaFoldDB" id="A0A081RCI8"/>